<dbReference type="PANTHER" id="PTHR11647">
    <property type="entry name" value="HYDRANTOINASE/DIHYDROPYRIMIDINASE FAMILY MEMBER"/>
    <property type="match status" value="1"/>
</dbReference>
<comment type="cofactor">
    <cofactor evidence="1">
        <name>Zn(2+)</name>
        <dbReference type="ChEBI" id="CHEBI:29105"/>
    </cofactor>
</comment>
<evidence type="ECO:0000256" key="4">
    <source>
        <dbReference type="ARBA" id="ARBA00055040"/>
    </source>
</evidence>
<evidence type="ECO:0000256" key="5">
    <source>
        <dbReference type="ARBA" id="ARBA00068457"/>
    </source>
</evidence>
<evidence type="ECO:0000313" key="8">
    <source>
        <dbReference type="Proteomes" id="UP000230790"/>
    </source>
</evidence>
<gene>
    <name evidence="7" type="ORF">CUN48_15295</name>
</gene>
<feature type="domain" description="Amidohydrolase-related" evidence="6">
    <location>
        <begin position="21"/>
        <end position="161"/>
    </location>
</feature>
<dbReference type="Proteomes" id="UP000230790">
    <property type="component" value="Unassembled WGS sequence"/>
</dbReference>
<dbReference type="FunFam" id="3.20.20.140:FF:000217">
    <property type="entry name" value="Dihydropyrimidinase-related protein 1"/>
    <property type="match status" value="1"/>
</dbReference>
<dbReference type="GO" id="GO:0005829">
    <property type="term" value="C:cytosol"/>
    <property type="evidence" value="ECO:0007669"/>
    <property type="project" value="TreeGrafter"/>
</dbReference>
<evidence type="ECO:0000259" key="6">
    <source>
        <dbReference type="Pfam" id="PF01979"/>
    </source>
</evidence>
<evidence type="ECO:0000313" key="7">
    <source>
        <dbReference type="EMBL" id="PJF46144.1"/>
    </source>
</evidence>
<keyword evidence="3" id="KW-0597">Phosphoprotein</keyword>
<dbReference type="Gene3D" id="2.30.40.10">
    <property type="entry name" value="Urease, subunit C, domain 1"/>
    <property type="match status" value="1"/>
</dbReference>
<protein>
    <recommendedName>
        <fullName evidence="5">D-hydantoinase</fullName>
    </recommendedName>
</protein>
<evidence type="ECO:0000256" key="2">
    <source>
        <dbReference type="ARBA" id="ARBA00008829"/>
    </source>
</evidence>
<dbReference type="Pfam" id="PF01979">
    <property type="entry name" value="Amidohydro_1"/>
    <property type="match status" value="1"/>
</dbReference>
<evidence type="ECO:0000256" key="1">
    <source>
        <dbReference type="ARBA" id="ARBA00001947"/>
    </source>
</evidence>
<dbReference type="InterPro" id="IPR032466">
    <property type="entry name" value="Metal_Hydrolase"/>
</dbReference>
<feature type="non-terminal residue" evidence="7">
    <location>
        <position position="1"/>
    </location>
</feature>
<dbReference type="SUPFAM" id="SSF51556">
    <property type="entry name" value="Metallo-dependent hydrolases"/>
    <property type="match status" value="1"/>
</dbReference>
<dbReference type="InterPro" id="IPR011059">
    <property type="entry name" value="Metal-dep_hydrolase_composite"/>
</dbReference>
<accession>A0A2M8Q8N3</accession>
<dbReference type="PANTHER" id="PTHR11647:SF1">
    <property type="entry name" value="COLLAPSIN RESPONSE MEDIATOR PROTEIN"/>
    <property type="match status" value="1"/>
</dbReference>
<dbReference type="InterPro" id="IPR050378">
    <property type="entry name" value="Metallo-dep_Hydrolases_sf"/>
</dbReference>
<dbReference type="AlphaFoldDB" id="A0A2M8Q8N3"/>
<dbReference type="GO" id="GO:0016812">
    <property type="term" value="F:hydrolase activity, acting on carbon-nitrogen (but not peptide) bonds, in cyclic amides"/>
    <property type="evidence" value="ECO:0007669"/>
    <property type="project" value="TreeGrafter"/>
</dbReference>
<dbReference type="Gene3D" id="3.20.20.140">
    <property type="entry name" value="Metal-dependent hydrolases"/>
    <property type="match status" value="1"/>
</dbReference>
<comment type="caution">
    <text evidence="7">The sequence shown here is derived from an EMBL/GenBank/DDBJ whole genome shotgun (WGS) entry which is preliminary data.</text>
</comment>
<dbReference type="InterPro" id="IPR006680">
    <property type="entry name" value="Amidohydro-rel"/>
</dbReference>
<dbReference type="SUPFAM" id="SSF51338">
    <property type="entry name" value="Composite domain of metallo-dependent hydrolases"/>
    <property type="match status" value="1"/>
</dbReference>
<comment type="similarity">
    <text evidence="2">Belongs to the metallo-dependent hydrolases superfamily. Hydantoinase/dihydropyrimidinase family.</text>
</comment>
<comment type="function">
    <text evidence="4">Catalyzes the stereospecific hydrolysis of the cyclic amide bond of D-hydantoin derivatives.</text>
</comment>
<organism evidence="7 8">
    <name type="scientific">Candidatus Thermofonsia Clade 3 bacterium</name>
    <dbReference type="NCBI Taxonomy" id="2364212"/>
    <lineage>
        <taxon>Bacteria</taxon>
        <taxon>Bacillati</taxon>
        <taxon>Chloroflexota</taxon>
        <taxon>Candidatus Thermofontia</taxon>
        <taxon>Candidatus Thermofonsia Clade 3</taxon>
    </lineage>
</organism>
<proteinExistence type="inferred from homology"/>
<evidence type="ECO:0000256" key="3">
    <source>
        <dbReference type="ARBA" id="ARBA00022553"/>
    </source>
</evidence>
<name>A0A2M8Q8N3_9CHLR</name>
<sequence>AERPDFEGAKYVMSPPLRDARNLPILWNALAHGFIDTVATDHCPFDLAQKDMGRGDFTKIPNGMPAIEDRVNLLWTYGVKRGRLDIHRFVDAASTRAAKLFGLFPQKGHIAVGADADLVVWDPDWRGRISATNQHMNNDYNAFEGFELDGRPHVVTVRGRVQVRDGQFVGERGRGRLLRREPSWF</sequence>
<reference evidence="7 8" key="1">
    <citation type="submission" date="2017-11" db="EMBL/GenBank/DDBJ databases">
        <title>Evolution of Phototrophy in the Chloroflexi Phylum Driven by Horizontal Gene Transfer.</title>
        <authorList>
            <person name="Ward L.M."/>
            <person name="Hemp J."/>
            <person name="Shih P.M."/>
            <person name="Mcglynn S.E."/>
            <person name="Fischer W."/>
        </authorList>
    </citation>
    <scope>NUCLEOTIDE SEQUENCE [LARGE SCALE GENOMIC DNA]</scope>
    <source>
        <strain evidence="7">JP3_7</strain>
    </source>
</reference>
<dbReference type="EMBL" id="PGTN01000431">
    <property type="protein sequence ID" value="PJF46144.1"/>
    <property type="molecule type" value="Genomic_DNA"/>
</dbReference>